<keyword evidence="2" id="KW-1185">Reference proteome</keyword>
<dbReference type="AlphaFoldDB" id="A0A226DT54"/>
<dbReference type="Proteomes" id="UP000198287">
    <property type="component" value="Unassembled WGS sequence"/>
</dbReference>
<organism evidence="1 2">
    <name type="scientific">Folsomia candida</name>
    <name type="common">Springtail</name>
    <dbReference type="NCBI Taxonomy" id="158441"/>
    <lineage>
        <taxon>Eukaryota</taxon>
        <taxon>Metazoa</taxon>
        <taxon>Ecdysozoa</taxon>
        <taxon>Arthropoda</taxon>
        <taxon>Hexapoda</taxon>
        <taxon>Collembola</taxon>
        <taxon>Entomobryomorpha</taxon>
        <taxon>Isotomoidea</taxon>
        <taxon>Isotomidae</taxon>
        <taxon>Proisotominae</taxon>
        <taxon>Folsomia</taxon>
    </lineage>
</organism>
<dbReference type="EMBL" id="LNIX01000012">
    <property type="protein sequence ID" value="OXA48389.1"/>
    <property type="molecule type" value="Genomic_DNA"/>
</dbReference>
<reference evidence="1 2" key="1">
    <citation type="submission" date="2015-12" db="EMBL/GenBank/DDBJ databases">
        <title>The genome of Folsomia candida.</title>
        <authorList>
            <person name="Faddeeva A."/>
            <person name="Derks M.F."/>
            <person name="Anvar Y."/>
            <person name="Smit S."/>
            <person name="Van Straalen N."/>
            <person name="Roelofs D."/>
        </authorList>
    </citation>
    <scope>NUCLEOTIDE SEQUENCE [LARGE SCALE GENOMIC DNA]</scope>
    <source>
        <strain evidence="1 2">VU population</strain>
        <tissue evidence="1">Whole body</tissue>
    </source>
</reference>
<sequence>MLSPGLAGGGAGGGDQGTHLTIYFHTKIGRGLKMRKLPAAPETNTLPNILPTDNNPSFFHPGSEIISTILYPTGLIRTGYKCGECFTSKIGKYRSLPKFGDYAKFWESSKRKISDAAKNTNRTSKQLPLHDLWRMTTSIAFSTYHIGMFGELEPSPPTLACHKAQIFIGRVDIGGSRKQCRKR</sequence>
<accession>A0A226DT54</accession>
<gene>
    <name evidence="1" type="ORF">Fcan01_17384</name>
</gene>
<comment type="caution">
    <text evidence="1">The sequence shown here is derived from an EMBL/GenBank/DDBJ whole genome shotgun (WGS) entry which is preliminary data.</text>
</comment>
<evidence type="ECO:0000313" key="2">
    <source>
        <dbReference type="Proteomes" id="UP000198287"/>
    </source>
</evidence>
<protein>
    <submittedName>
        <fullName evidence="1">Uncharacterized protein</fullName>
    </submittedName>
</protein>
<name>A0A226DT54_FOLCA</name>
<proteinExistence type="predicted"/>
<evidence type="ECO:0000313" key="1">
    <source>
        <dbReference type="EMBL" id="OXA48389.1"/>
    </source>
</evidence>